<dbReference type="RefSeq" id="WP_099326764.1">
    <property type="nucleotide sequence ID" value="NZ_CP049055.1"/>
</dbReference>
<evidence type="ECO:0000313" key="2">
    <source>
        <dbReference type="EMBL" id="CAJ75268.1"/>
    </source>
</evidence>
<evidence type="ECO:0000313" key="4">
    <source>
        <dbReference type="EMBL" id="SOH06317.1"/>
    </source>
</evidence>
<reference evidence="2" key="2">
    <citation type="submission" date="2006-01" db="EMBL/GenBank/DDBJ databases">
        <authorList>
            <person name="Genoscope"/>
        </authorList>
    </citation>
    <scope>NUCLEOTIDE SEQUENCE</scope>
</reference>
<reference evidence="5" key="3">
    <citation type="submission" date="2017-10" db="EMBL/GenBank/DDBJ databases">
        <authorList>
            <person name="Frank J."/>
        </authorList>
    </citation>
    <scope>NUCLEOTIDE SEQUENCE [LARGE SCALE GENOMIC DNA]</scope>
</reference>
<reference evidence="4" key="4">
    <citation type="submission" date="2017-10" db="EMBL/GenBank/DDBJ databases">
        <authorList>
            <person name="Banno H."/>
            <person name="Chua N.-H."/>
        </authorList>
    </citation>
    <scope>NUCLEOTIDE SEQUENCE [LARGE SCALE GENOMIC DNA]</scope>
    <source>
        <strain evidence="4">Kuenenia_mbr1_ru-nijmegen</strain>
    </source>
</reference>
<proteinExistence type="predicted"/>
<dbReference type="Pfam" id="PF10047">
    <property type="entry name" value="DUF2281"/>
    <property type="match status" value="1"/>
</dbReference>
<keyword evidence="5" id="KW-1185">Reference proteome</keyword>
<dbReference type="Proteomes" id="UP000221734">
    <property type="component" value="Chromosome Kuenenia_stuttgartiensis_MBR1"/>
</dbReference>
<dbReference type="EMBL" id="LT934425">
    <property type="protein sequence ID" value="SOH06317.1"/>
    <property type="molecule type" value="Genomic_DNA"/>
</dbReference>
<dbReference type="KEGG" id="kst:KSMBR1_3844"/>
<feature type="domain" description="DUF2281" evidence="1">
    <location>
        <begin position="7"/>
        <end position="35"/>
    </location>
</feature>
<dbReference type="EMBL" id="CT573071">
    <property type="protein sequence ID" value="CAJ75268.1"/>
    <property type="molecule type" value="Genomic_DNA"/>
</dbReference>
<dbReference type="InterPro" id="IPR018739">
    <property type="entry name" value="DUF2281"/>
</dbReference>
<sequence length="77" mass="9052">MTVKEMIKREIDKLPENLLSEVFDFIQFLESKREKNILIKASQDLSASAFQKIWDNEEDTIYDNYNKGDIVVVPFPL</sequence>
<evidence type="ECO:0000313" key="5">
    <source>
        <dbReference type="Proteomes" id="UP000221734"/>
    </source>
</evidence>
<dbReference type="AlphaFoldDB" id="Q1Q5H1"/>
<evidence type="ECO:0000313" key="3">
    <source>
        <dbReference type="EMBL" id="QII12414.1"/>
    </source>
</evidence>
<reference evidence="3 6" key="5">
    <citation type="submission" date="2020-02" db="EMBL/GenBank/DDBJ databases">
        <title>Newly sequenced genome of strain CSTR1 showed variability in Candidatus Kuenenia stuttgartiensis genomes.</title>
        <authorList>
            <person name="Ding C."/>
            <person name="Adrian L."/>
        </authorList>
    </citation>
    <scope>NUCLEOTIDE SEQUENCE [LARGE SCALE GENOMIC DNA]</scope>
    <source>
        <strain evidence="3 6">CSTR1</strain>
    </source>
</reference>
<name>Q1Q5H1_KUEST</name>
<dbReference type="Proteomes" id="UP000501926">
    <property type="component" value="Chromosome"/>
</dbReference>
<organism evidence="2">
    <name type="scientific">Kuenenia stuttgartiensis</name>
    <dbReference type="NCBI Taxonomy" id="174633"/>
    <lineage>
        <taxon>Bacteria</taxon>
        <taxon>Pseudomonadati</taxon>
        <taxon>Planctomycetota</taxon>
        <taxon>Candidatus Brocadiia</taxon>
        <taxon>Candidatus Brocadiales</taxon>
        <taxon>Candidatus Brocadiaceae</taxon>
        <taxon>Candidatus Kuenenia</taxon>
    </lineage>
</organism>
<evidence type="ECO:0000259" key="1">
    <source>
        <dbReference type="Pfam" id="PF10047"/>
    </source>
</evidence>
<dbReference type="OrthoDB" id="6371923at2"/>
<accession>Q1Q5H1</accession>
<dbReference type="EMBL" id="CP049055">
    <property type="protein sequence ID" value="QII12414.1"/>
    <property type="molecule type" value="Genomic_DNA"/>
</dbReference>
<gene>
    <name evidence="3" type="ORF">KsCSTR_30350</name>
    <name evidence="4" type="ORF">KSMBR1_3844</name>
    <name evidence="2" type="ORF">kuste4506</name>
</gene>
<evidence type="ECO:0000313" key="6">
    <source>
        <dbReference type="Proteomes" id="UP000501926"/>
    </source>
</evidence>
<protein>
    <recommendedName>
        <fullName evidence="1">DUF2281 domain-containing protein</fullName>
    </recommendedName>
</protein>
<reference evidence="2" key="1">
    <citation type="journal article" date="2006" name="Nature">
        <title>Deciphering the evolution and metabolism of an anammox bacterium from a community genome.</title>
        <authorList>
            <person name="Strous M."/>
            <person name="Pelletier E."/>
            <person name="Mangenot S."/>
            <person name="Rattei T."/>
            <person name="Lehner A."/>
            <person name="Taylor M.W."/>
            <person name="Horn M."/>
            <person name="Daims H."/>
            <person name="Bartol-Mavel D."/>
            <person name="Wincker P."/>
            <person name="Barbe V."/>
            <person name="Fonknechten N."/>
            <person name="Vallenet D."/>
            <person name="Segurens B."/>
            <person name="Schenowitz-Truong C."/>
            <person name="Medigue C."/>
            <person name="Collingro A."/>
            <person name="Snel B."/>
            <person name="Dutilh B.E."/>
            <person name="OpDenCamp H.J.M."/>
            <person name="vanDerDrift C."/>
            <person name="Cirpus I."/>
            <person name="vanDePas-Schoonen K.T."/>
            <person name="Harhangi H.R."/>
            <person name="vanNiftrik L."/>
            <person name="Schmid M."/>
            <person name="Keltjens J."/>
            <person name="vanDeVossenberg J."/>
            <person name="Kartal B."/>
            <person name="Meier H."/>
            <person name="Frishman D."/>
            <person name="Huynen M.A."/>
            <person name="Mewes H."/>
            <person name="Weissenbach J."/>
            <person name="Jetten M.S.M."/>
            <person name="Wagner M."/>
            <person name="LePaslier D."/>
        </authorList>
    </citation>
    <scope>NUCLEOTIDE SEQUENCE</scope>
</reference>